<evidence type="ECO:0000313" key="4">
    <source>
        <dbReference type="Proteomes" id="UP000315825"/>
    </source>
</evidence>
<sequence>MKVLHLFSSKVFAGLERHIEELSFEQSKNLDVLVIGASRFKKNFRGPYFELNTNEWRYSPFLRNRINKALSSFKPDIVHTHGYKMTDLISKNLSNDYIHCSTIHGTKKKIKAFEQSDFIFAASNASLRKTTQKSMVLENWICEDRFRNFKKKQPKKFIFIGRLEVVKNPMRLLKAWLNCSAILDIYGEGPLKKKMQSYIEENRLSNRVTMMGQQDDIYKVFQDASALLIPSDREGSPKVLFESLYCNVPVLSTKAGIMSDLLPISCLSETDDISFTKLVKKWVNQTDKLYESQKLLYQKVKLKNVLTAQEKEVRNVYQSLLSKASK</sequence>
<proteinExistence type="predicted"/>
<dbReference type="InterPro" id="IPR001296">
    <property type="entry name" value="Glyco_trans_1"/>
</dbReference>
<dbReference type="PANTHER" id="PTHR12526">
    <property type="entry name" value="GLYCOSYLTRANSFERASE"/>
    <property type="match status" value="1"/>
</dbReference>
<feature type="domain" description="Glycosyl transferase family 1" evidence="1">
    <location>
        <begin position="143"/>
        <end position="261"/>
    </location>
</feature>
<name>A0A520N063_9GAMM</name>
<dbReference type="Proteomes" id="UP000315825">
    <property type="component" value="Unassembled WGS sequence"/>
</dbReference>
<evidence type="ECO:0000259" key="1">
    <source>
        <dbReference type="Pfam" id="PF00534"/>
    </source>
</evidence>
<accession>A0A520N063</accession>
<dbReference type="Pfam" id="PF13439">
    <property type="entry name" value="Glyco_transf_4"/>
    <property type="match status" value="1"/>
</dbReference>
<dbReference type="InterPro" id="IPR028098">
    <property type="entry name" value="Glyco_trans_4-like_N"/>
</dbReference>
<keyword evidence="3" id="KW-0808">Transferase</keyword>
<feature type="domain" description="Glycosyltransferase subfamily 4-like N-terminal" evidence="2">
    <location>
        <begin position="14"/>
        <end position="107"/>
    </location>
</feature>
<dbReference type="GO" id="GO:1901135">
    <property type="term" value="P:carbohydrate derivative metabolic process"/>
    <property type="evidence" value="ECO:0007669"/>
    <property type="project" value="UniProtKB-ARBA"/>
</dbReference>
<organism evidence="3 4">
    <name type="scientific">SAR86 cluster bacterium</name>
    <dbReference type="NCBI Taxonomy" id="2030880"/>
    <lineage>
        <taxon>Bacteria</taxon>
        <taxon>Pseudomonadati</taxon>
        <taxon>Pseudomonadota</taxon>
        <taxon>Gammaproteobacteria</taxon>
        <taxon>SAR86 cluster</taxon>
    </lineage>
</organism>
<comment type="caution">
    <text evidence="3">The sequence shown here is derived from an EMBL/GenBank/DDBJ whole genome shotgun (WGS) entry which is preliminary data.</text>
</comment>
<dbReference type="SUPFAM" id="SSF53756">
    <property type="entry name" value="UDP-Glycosyltransferase/glycogen phosphorylase"/>
    <property type="match status" value="1"/>
</dbReference>
<reference evidence="3 4" key="1">
    <citation type="submission" date="2019-02" db="EMBL/GenBank/DDBJ databases">
        <title>Prokaryotic population dynamics and viral predation in marine succession experiment using metagenomics: the confinement effect.</title>
        <authorList>
            <person name="Haro-Moreno J.M."/>
            <person name="Rodriguez-Valera F."/>
            <person name="Lopez-Perez M."/>
        </authorList>
    </citation>
    <scope>NUCLEOTIDE SEQUENCE [LARGE SCALE GENOMIC DNA]</scope>
    <source>
        <strain evidence="3">MED-G159</strain>
    </source>
</reference>
<dbReference type="Pfam" id="PF00534">
    <property type="entry name" value="Glycos_transf_1"/>
    <property type="match status" value="1"/>
</dbReference>
<protein>
    <submittedName>
        <fullName evidence="3">Glycosyltransferase</fullName>
    </submittedName>
</protein>
<evidence type="ECO:0000313" key="3">
    <source>
        <dbReference type="EMBL" id="RZO26849.1"/>
    </source>
</evidence>
<dbReference type="Gene3D" id="3.40.50.2000">
    <property type="entry name" value="Glycogen Phosphorylase B"/>
    <property type="match status" value="2"/>
</dbReference>
<dbReference type="GO" id="GO:0016757">
    <property type="term" value="F:glycosyltransferase activity"/>
    <property type="evidence" value="ECO:0007669"/>
    <property type="project" value="InterPro"/>
</dbReference>
<gene>
    <name evidence="3" type="ORF">EVA92_01475</name>
</gene>
<dbReference type="EMBL" id="SHBE01000002">
    <property type="protein sequence ID" value="RZO26849.1"/>
    <property type="molecule type" value="Genomic_DNA"/>
</dbReference>
<dbReference type="AlphaFoldDB" id="A0A520N063"/>
<evidence type="ECO:0000259" key="2">
    <source>
        <dbReference type="Pfam" id="PF13439"/>
    </source>
</evidence>